<keyword evidence="1 6" id="KW-0489">Methyltransferase</keyword>
<evidence type="ECO:0000256" key="2">
    <source>
        <dbReference type="ARBA" id="ARBA00022679"/>
    </source>
</evidence>
<dbReference type="Pfam" id="PF00891">
    <property type="entry name" value="Methyltransf_2"/>
    <property type="match status" value="1"/>
</dbReference>
<dbReference type="Gene3D" id="1.10.10.10">
    <property type="entry name" value="Winged helix-like DNA-binding domain superfamily/Winged helix DNA-binding domain"/>
    <property type="match status" value="1"/>
</dbReference>
<organism evidence="6 7">
    <name type="scientific">Nitrospina watsonii</name>
    <dbReference type="NCBI Taxonomy" id="1323948"/>
    <lineage>
        <taxon>Bacteria</taxon>
        <taxon>Pseudomonadati</taxon>
        <taxon>Nitrospinota/Tectimicrobiota group</taxon>
        <taxon>Nitrospinota</taxon>
        <taxon>Nitrospinia</taxon>
        <taxon>Nitrospinales</taxon>
        <taxon>Nitrospinaceae</taxon>
        <taxon>Nitrospina</taxon>
    </lineage>
</organism>
<dbReference type="InterPro" id="IPR016461">
    <property type="entry name" value="COMT-like"/>
</dbReference>
<dbReference type="PANTHER" id="PTHR43712:SF2">
    <property type="entry name" value="O-METHYLTRANSFERASE CICE"/>
    <property type="match status" value="1"/>
</dbReference>
<dbReference type="GO" id="GO:0032259">
    <property type="term" value="P:methylation"/>
    <property type="evidence" value="ECO:0007669"/>
    <property type="project" value="UniProtKB-KW"/>
</dbReference>
<dbReference type="Proteomes" id="UP001157733">
    <property type="component" value="Chromosome"/>
</dbReference>
<dbReference type="EC" id="2.1.1.-" evidence="6"/>
<dbReference type="InterPro" id="IPR029063">
    <property type="entry name" value="SAM-dependent_MTases_sf"/>
</dbReference>
<dbReference type="EMBL" id="OX336137">
    <property type="protein sequence ID" value="CAI2718319.1"/>
    <property type="molecule type" value="Genomic_DNA"/>
</dbReference>
<dbReference type="Gene3D" id="3.40.50.150">
    <property type="entry name" value="Vaccinia Virus protein VP39"/>
    <property type="match status" value="1"/>
</dbReference>
<dbReference type="InterPro" id="IPR036388">
    <property type="entry name" value="WH-like_DNA-bd_sf"/>
</dbReference>
<dbReference type="GO" id="GO:0008168">
    <property type="term" value="F:methyltransferase activity"/>
    <property type="evidence" value="ECO:0007669"/>
    <property type="project" value="UniProtKB-KW"/>
</dbReference>
<sequence length="328" mass="36745">MLTFQKFVETIDGLEDARVLLAALEFDVFSVLDKKQLTFKQVARKAKTREEGMEALLNALVALGALKKSKDSKFASTPEMYKHFCRSSPHYKQGTAHLKLEKNNEWTQLIGTIRNGRDLSAFEGDDDPAFRHCFSYAMHERSEPYADQIAALLAKKKSIGRFLDLGGGPGSYCAAVLRKDKKAEATLLDRDAACNVARALFSGEKFYNRFHFKPGDLFDSEYGNGFDTVLFSNILHIYNPAENRQLLKKIHKALAPGGRLALVDFFLNEDRTAPYEAALFSLTMLLFTATGKTYTFKETEALLNKAGFGKITTHKLNEGSHVLVAHKK</sequence>
<evidence type="ECO:0000313" key="6">
    <source>
        <dbReference type="EMBL" id="CAI2718319.1"/>
    </source>
</evidence>
<feature type="domain" description="O-methyltransferase C-terminal" evidence="4">
    <location>
        <begin position="121"/>
        <end position="308"/>
    </location>
</feature>
<keyword evidence="2 6" id="KW-0808">Transferase</keyword>
<evidence type="ECO:0000313" key="7">
    <source>
        <dbReference type="Proteomes" id="UP001157733"/>
    </source>
</evidence>
<dbReference type="InterPro" id="IPR036390">
    <property type="entry name" value="WH_DNA-bd_sf"/>
</dbReference>
<name>A0ABN8VWZ7_9BACT</name>
<accession>A0ABN8VWZ7</accession>
<gene>
    <name evidence="6" type="ORF">NSPWAT_1460</name>
</gene>
<dbReference type="PIRSF" id="PIRSF005739">
    <property type="entry name" value="O-mtase"/>
    <property type="match status" value="1"/>
</dbReference>
<feature type="domain" description="O-methyltransferase dimerisation" evidence="5">
    <location>
        <begin position="9"/>
        <end position="82"/>
    </location>
</feature>
<dbReference type="RefSeq" id="WP_282011222.1">
    <property type="nucleotide sequence ID" value="NZ_OX336137.1"/>
</dbReference>
<reference evidence="6 7" key="1">
    <citation type="submission" date="2022-09" db="EMBL/GenBank/DDBJ databases">
        <authorList>
            <person name="Kop L."/>
        </authorList>
    </citation>
    <scope>NUCLEOTIDE SEQUENCE [LARGE SCALE GENOMIC DNA]</scope>
    <source>
        <strain evidence="6 7">347</strain>
    </source>
</reference>
<evidence type="ECO:0000256" key="1">
    <source>
        <dbReference type="ARBA" id="ARBA00022603"/>
    </source>
</evidence>
<keyword evidence="7" id="KW-1185">Reference proteome</keyword>
<dbReference type="CDD" id="cd02440">
    <property type="entry name" value="AdoMet_MTases"/>
    <property type="match status" value="1"/>
</dbReference>
<evidence type="ECO:0000259" key="4">
    <source>
        <dbReference type="Pfam" id="PF00891"/>
    </source>
</evidence>
<dbReference type="SUPFAM" id="SSF53335">
    <property type="entry name" value="S-adenosyl-L-methionine-dependent methyltransferases"/>
    <property type="match status" value="1"/>
</dbReference>
<dbReference type="InterPro" id="IPR001077">
    <property type="entry name" value="COMT_C"/>
</dbReference>
<evidence type="ECO:0000259" key="5">
    <source>
        <dbReference type="Pfam" id="PF08100"/>
    </source>
</evidence>
<dbReference type="PROSITE" id="PS51683">
    <property type="entry name" value="SAM_OMT_II"/>
    <property type="match status" value="1"/>
</dbReference>
<keyword evidence="3" id="KW-0949">S-adenosyl-L-methionine</keyword>
<dbReference type="InterPro" id="IPR012967">
    <property type="entry name" value="COMT_dimerisation"/>
</dbReference>
<protein>
    <submittedName>
        <fullName evidence="6">O-methyltransferase, family 2</fullName>
        <ecNumber evidence="6">2.1.1.-</ecNumber>
    </submittedName>
</protein>
<dbReference type="PANTHER" id="PTHR43712">
    <property type="entry name" value="PUTATIVE (AFU_ORTHOLOGUE AFUA_4G14580)-RELATED"/>
    <property type="match status" value="1"/>
</dbReference>
<proteinExistence type="predicted"/>
<evidence type="ECO:0000256" key="3">
    <source>
        <dbReference type="ARBA" id="ARBA00022691"/>
    </source>
</evidence>
<dbReference type="SUPFAM" id="SSF46785">
    <property type="entry name" value="Winged helix' DNA-binding domain"/>
    <property type="match status" value="1"/>
</dbReference>
<dbReference type="Pfam" id="PF08100">
    <property type="entry name" value="Dimerisation"/>
    <property type="match status" value="1"/>
</dbReference>